<proteinExistence type="predicted"/>
<dbReference type="InterPro" id="IPR009057">
    <property type="entry name" value="Homeodomain-like_sf"/>
</dbReference>
<dbReference type="Proteomes" id="UP000424468">
    <property type="component" value="Chromosome"/>
</dbReference>
<dbReference type="AlphaFoldDB" id="A0A6I6C6Q4"/>
<gene>
    <name evidence="1" type="ORF">STABA_v1c00990</name>
</gene>
<evidence type="ECO:0000313" key="2">
    <source>
        <dbReference type="Proteomes" id="UP000424468"/>
    </source>
</evidence>
<protein>
    <recommendedName>
        <fullName evidence="3">HTH rpiR-type domain-containing protein</fullName>
    </recommendedName>
</protein>
<evidence type="ECO:0000313" key="1">
    <source>
        <dbReference type="EMBL" id="QGS51466.1"/>
    </source>
</evidence>
<organism evidence="1 2">
    <name type="scientific">Spiroplasma tabanidicola</name>
    <dbReference type="NCBI Taxonomy" id="324079"/>
    <lineage>
        <taxon>Bacteria</taxon>
        <taxon>Bacillati</taxon>
        <taxon>Mycoplasmatota</taxon>
        <taxon>Mollicutes</taxon>
        <taxon>Entomoplasmatales</taxon>
        <taxon>Spiroplasmataceae</taxon>
        <taxon>Spiroplasma</taxon>
    </lineage>
</organism>
<dbReference type="Gene3D" id="1.10.10.10">
    <property type="entry name" value="Winged helix-like DNA-binding domain superfamily/Winged helix DNA-binding domain"/>
    <property type="match status" value="1"/>
</dbReference>
<dbReference type="KEGG" id="stab:STABA_v1c00990"/>
<dbReference type="EMBL" id="CP046276">
    <property type="protein sequence ID" value="QGS51466.1"/>
    <property type="molecule type" value="Genomic_DNA"/>
</dbReference>
<dbReference type="SUPFAM" id="SSF46689">
    <property type="entry name" value="Homeodomain-like"/>
    <property type="match status" value="1"/>
</dbReference>
<keyword evidence="2" id="KW-1185">Reference proteome</keyword>
<reference evidence="1 2" key="1">
    <citation type="submission" date="2019-11" db="EMBL/GenBank/DDBJ databases">
        <title>Complete genome sequence of Spiroplasma tabanidicola TAUS-1 (DSM 22603).</title>
        <authorList>
            <person name="Huang C.-T."/>
            <person name="Lin Y.-C."/>
            <person name="Kuo C.-H."/>
        </authorList>
    </citation>
    <scope>NUCLEOTIDE SEQUENCE [LARGE SCALE GENOMIC DNA]</scope>
    <source>
        <strain evidence="1 2">TAUS-1</strain>
    </source>
</reference>
<dbReference type="RefSeq" id="WP_156005453.1">
    <property type="nucleotide sequence ID" value="NZ_CP046276.1"/>
</dbReference>
<dbReference type="InterPro" id="IPR036388">
    <property type="entry name" value="WH-like_DNA-bd_sf"/>
</dbReference>
<sequence>MESIVGKLWSVANRGDSNTYKLIAKKLNDCFIDSIFPSQRELSSMCFCSISTITQFSKSIGLEGYRELIVRLKVELERFNFNSKKDNNNINNNFDTVTFIKRWLDLNKDFINKLTNKIKLYKKITLLCSYHLIDINSYLKKITKKMNVEINIIDLTSELFKYRTYEKDNTVNLAIISGFDNESLCSIYLPYFLTSFENAFLLISHSQHEKIINLTNSNVMFWSFYGDDSSYEKRFLALILIFNLIFEEYSN</sequence>
<accession>A0A6I6C6Q4</accession>
<name>A0A6I6C6Q4_9MOLU</name>
<evidence type="ECO:0008006" key="3">
    <source>
        <dbReference type="Google" id="ProtNLM"/>
    </source>
</evidence>
<dbReference type="OrthoDB" id="388934at2"/>